<dbReference type="Proteomes" id="UP001162060">
    <property type="component" value="Unassembled WGS sequence"/>
</dbReference>
<dbReference type="EMBL" id="CAKLBY020000114">
    <property type="protein sequence ID" value="CAK7927713.1"/>
    <property type="molecule type" value="Genomic_DNA"/>
</dbReference>
<evidence type="ECO:0008006" key="3">
    <source>
        <dbReference type="Google" id="ProtNLM"/>
    </source>
</evidence>
<name>A0AAV1U1C2_9STRA</name>
<accession>A0AAV1U1C2</accession>
<proteinExistence type="predicted"/>
<gene>
    <name evidence="1" type="ORF">PM001_LOCUS12863</name>
</gene>
<evidence type="ECO:0000313" key="2">
    <source>
        <dbReference type="Proteomes" id="UP001162060"/>
    </source>
</evidence>
<sequence length="382" mass="42732">MRVRGLVLTASGTCFLGRVEAINDSDPLYATLKQSASSLYDKNPPNLTQGRAPDVPGVNISAAVAQRPPQPAATLVDGAVQEHRANGNQKKTVEDIAQTLAANFKREFKRMLERPDADSKLAEMFKEAILSRLRTAGNHEHLIDPTNTAFMSRVASGDSTDSIGSHLALIHPESTFGAIFSDGEHIGHFTLGKWLDLVDSYSRLHPSWNDEKTLDLLIENEPLKRVVRTLTDLARVERDAHVSHTDHRLLRLLVERYASDPDVIQNVWMKNDASTLQQLFRILDLSSITALSERPGCAIQWLRYAERLRTTRGKSGVYNELKLTRENVAKKLFEDKTRGECEEFIDQVAKQTDLKDLAGYLRAYLGASSLPSKHELSLRVRN</sequence>
<protein>
    <recommendedName>
        <fullName evidence="3">RxLR effector candidate protein</fullName>
    </recommendedName>
</protein>
<dbReference type="AlphaFoldDB" id="A0AAV1U1C2"/>
<reference evidence="1" key="1">
    <citation type="submission" date="2024-01" db="EMBL/GenBank/DDBJ databases">
        <authorList>
            <person name="Webb A."/>
        </authorList>
    </citation>
    <scope>NUCLEOTIDE SEQUENCE</scope>
    <source>
        <strain evidence="1">Pm1</strain>
    </source>
</reference>
<comment type="caution">
    <text evidence="1">The sequence shown here is derived from an EMBL/GenBank/DDBJ whole genome shotgun (WGS) entry which is preliminary data.</text>
</comment>
<evidence type="ECO:0000313" key="1">
    <source>
        <dbReference type="EMBL" id="CAK7927713.1"/>
    </source>
</evidence>
<organism evidence="1 2">
    <name type="scientific">Peronospora matthiolae</name>
    <dbReference type="NCBI Taxonomy" id="2874970"/>
    <lineage>
        <taxon>Eukaryota</taxon>
        <taxon>Sar</taxon>
        <taxon>Stramenopiles</taxon>
        <taxon>Oomycota</taxon>
        <taxon>Peronosporomycetes</taxon>
        <taxon>Peronosporales</taxon>
        <taxon>Peronosporaceae</taxon>
        <taxon>Peronospora</taxon>
    </lineage>
</organism>